<proteinExistence type="predicted"/>
<reference evidence="1 2" key="1">
    <citation type="submission" date="2010-02" db="EMBL/GenBank/DDBJ databases">
        <authorList>
            <person name="Weinstock G."/>
            <person name="Sodergren E."/>
            <person name="Clifton S."/>
            <person name="Fulton L."/>
            <person name="Fulton B."/>
            <person name="Courtney L."/>
            <person name="Fronick C."/>
            <person name="Harrison M."/>
            <person name="Strong C."/>
            <person name="Farmer C."/>
            <person name="Delahaunty K."/>
            <person name="Markovic C."/>
            <person name="Hall O."/>
            <person name="Minx P."/>
            <person name="Tomlinson C."/>
            <person name="Mitreva M."/>
            <person name="Nelson J."/>
            <person name="Hou S."/>
            <person name="Wollam A."/>
            <person name="Pepin K.H."/>
            <person name="Johnson M."/>
            <person name="Bhonagiri V."/>
            <person name="Zhang X."/>
            <person name="Suruliraj S."/>
            <person name="Warren W."/>
            <person name="Chinwalla A."/>
            <person name="Mardis E.R."/>
            <person name="Wilson R.K."/>
        </authorList>
    </citation>
    <scope>NUCLEOTIDE SEQUENCE [LARGE SCALE GENOMIC DNA]</scope>
    <source>
        <strain evidence="1 2">ATCC 23685</strain>
    </source>
</reference>
<comment type="caution">
    <text evidence="1">The sequence shown here is derived from an EMBL/GenBank/DDBJ whole genome shotgun (WGS) entry which is preliminary data.</text>
</comment>
<dbReference type="EMBL" id="ADGK01000278">
    <property type="protein sequence ID" value="EFE21503.1"/>
    <property type="molecule type" value="Genomic_DNA"/>
</dbReference>
<dbReference type="AlphaFoldDB" id="D4F9R5"/>
<dbReference type="Proteomes" id="UP000003692">
    <property type="component" value="Unassembled WGS sequence"/>
</dbReference>
<gene>
    <name evidence="1" type="ORF">EDWATA_03526</name>
</gene>
<sequence>MCDYPVRLCTVTQKELRKRNKFSHFNTKNNPLLIYSALPLAYFNKSNTKS</sequence>
<organism evidence="1 2">
    <name type="scientific">Edwardsiella tarda ATCC 23685</name>
    <dbReference type="NCBI Taxonomy" id="500638"/>
    <lineage>
        <taxon>Bacteria</taxon>
        <taxon>Pseudomonadati</taxon>
        <taxon>Pseudomonadota</taxon>
        <taxon>Gammaproteobacteria</taxon>
        <taxon>Enterobacterales</taxon>
        <taxon>Hafniaceae</taxon>
        <taxon>Edwardsiella</taxon>
    </lineage>
</organism>
<dbReference type="HOGENOM" id="CLU_3117329_0_0_6"/>
<evidence type="ECO:0000313" key="2">
    <source>
        <dbReference type="Proteomes" id="UP000003692"/>
    </source>
</evidence>
<name>D4F9R5_EDWTA</name>
<evidence type="ECO:0000313" key="1">
    <source>
        <dbReference type="EMBL" id="EFE21503.1"/>
    </source>
</evidence>
<protein>
    <submittedName>
        <fullName evidence="1">Uncharacterized protein</fullName>
    </submittedName>
</protein>
<accession>D4F9R5</accession>